<sequence>MIPSKVVKRELKVSYEEVHRLMTFLSTKEILKPKYKILCENNCLTGASKSYDDLDDIPINICDRCERECVLLEKVIIEFEVCN</sequence>
<accession>A0AA40IV13</accession>
<dbReference type="EMBL" id="JENW01000041">
    <property type="protein sequence ID" value="KEI16920.1"/>
    <property type="molecule type" value="Genomic_DNA"/>
</dbReference>
<evidence type="ECO:0000313" key="1">
    <source>
        <dbReference type="EMBL" id="KEI16920.1"/>
    </source>
</evidence>
<proteinExistence type="predicted"/>
<reference evidence="1 2" key="1">
    <citation type="submission" date="2014-02" db="EMBL/GenBank/DDBJ databases">
        <title>Plasmidome dynamics in the species complex Clostridium novyi sensu lato converts strains of independent lineages into distinctly different pathogens.</title>
        <authorList>
            <person name="Skarin H."/>
            <person name="Segerman B."/>
        </authorList>
    </citation>
    <scope>NUCLEOTIDE SEQUENCE [LARGE SCALE GENOMIC DNA]</scope>
    <source>
        <strain evidence="1 2">ATCC 27606</strain>
    </source>
</reference>
<keyword evidence="2" id="KW-1185">Reference proteome</keyword>
<comment type="caution">
    <text evidence="1">The sequence shown here is derived from an EMBL/GenBank/DDBJ whole genome shotgun (WGS) entry which is preliminary data.</text>
</comment>
<evidence type="ECO:0000313" key="2">
    <source>
        <dbReference type="Proteomes" id="UP000027770"/>
    </source>
</evidence>
<gene>
    <name evidence="1" type="ORF">Z959_08820</name>
</gene>
<dbReference type="AlphaFoldDB" id="A0AA40IV13"/>
<dbReference type="Proteomes" id="UP000027770">
    <property type="component" value="Unassembled WGS sequence"/>
</dbReference>
<protein>
    <submittedName>
        <fullName evidence="1">Uncharacterized protein</fullName>
    </submittedName>
</protein>
<organism evidence="1 2">
    <name type="scientific">Clostridium novyi B str. ATCC 27606</name>
    <dbReference type="NCBI Taxonomy" id="1443123"/>
    <lineage>
        <taxon>Bacteria</taxon>
        <taxon>Bacillati</taxon>
        <taxon>Bacillota</taxon>
        <taxon>Clostridia</taxon>
        <taxon>Eubacteriales</taxon>
        <taxon>Clostridiaceae</taxon>
        <taxon>Clostridium</taxon>
    </lineage>
</organism>
<name>A0AA40IV13_CLONO</name>